<sequence length="336" mass="36550">MKKKIAIIAVLAILTAAIAYFVLREEPDTKRLAVSGTIEVVSVEASFKVPGRVKSRLVDEGETVRVGQVLALLEPEDLSHDVARLEADRSVMEASLAELEAGSRREEIAQAQAAAARAEAEANRLEKEYQRDKALFAREVISQRQLDASGTAFETSRAAVSEAREGLALVRKGPRREKIDQARGRLKEAQAALAQAETRLGYATLTSPISGLVLSKHAEPGELVAAGTPVVTLGDITDTWLRAYISETDLGRVKVGQAVLVKVDTYPGRSYRGKVTFISPEAEFTPKNVQTEKERVKLVYRIKITVPNPQMELKPGMPADAEILLSAHPPSIPPVE</sequence>
<dbReference type="Pfam" id="PF25990">
    <property type="entry name" value="Beta-barrel_YknX"/>
    <property type="match status" value="1"/>
</dbReference>
<dbReference type="PANTHER" id="PTHR32347:SF29">
    <property type="entry name" value="UPF0194 MEMBRANE PROTEIN YBHG"/>
    <property type="match status" value="1"/>
</dbReference>
<dbReference type="InterPro" id="IPR058636">
    <property type="entry name" value="Beta-barrel_YknX"/>
</dbReference>
<dbReference type="InterPro" id="IPR059052">
    <property type="entry name" value="HH_YbhG-like"/>
</dbReference>
<dbReference type="GO" id="GO:0042597">
    <property type="term" value="C:periplasmic space"/>
    <property type="evidence" value="ECO:0007669"/>
    <property type="project" value="UniProtKB-SubCell"/>
</dbReference>
<dbReference type="AlphaFoldDB" id="B9M6S7"/>
<comment type="similarity">
    <text evidence="2">Belongs to the membrane fusion protein (MFP) (TC 8.A.1) family.</text>
</comment>
<dbReference type="eggNOG" id="COG1566">
    <property type="taxonomic scope" value="Bacteria"/>
</dbReference>
<evidence type="ECO:0000256" key="1">
    <source>
        <dbReference type="ARBA" id="ARBA00004196"/>
    </source>
</evidence>
<keyword evidence="8" id="KW-1185">Reference proteome</keyword>
<reference evidence="7 8" key="1">
    <citation type="submission" date="2009-01" db="EMBL/GenBank/DDBJ databases">
        <title>Complete sequence of Geobacter sp. FRC-32.</title>
        <authorList>
            <consortium name="US DOE Joint Genome Institute"/>
            <person name="Lucas S."/>
            <person name="Copeland A."/>
            <person name="Lapidus A."/>
            <person name="Glavina del Rio T."/>
            <person name="Dalin E."/>
            <person name="Tice H."/>
            <person name="Bruce D."/>
            <person name="Goodwin L."/>
            <person name="Pitluck S."/>
            <person name="Saunders E."/>
            <person name="Brettin T."/>
            <person name="Detter J.C."/>
            <person name="Han C."/>
            <person name="Larimer F."/>
            <person name="Land M."/>
            <person name="Hauser L."/>
            <person name="Kyrpides N."/>
            <person name="Ovchinnikova G."/>
            <person name="Kostka J."/>
            <person name="Richardson P."/>
        </authorList>
    </citation>
    <scope>NUCLEOTIDE SEQUENCE [LARGE SCALE GENOMIC DNA]</scope>
    <source>
        <strain evidence="8">DSM 22248 / JCM 15807 / FRC-32</strain>
    </source>
</reference>
<organism evidence="7 8">
    <name type="scientific">Geotalea daltonii (strain DSM 22248 / JCM 15807 / FRC-32)</name>
    <name type="common">Geobacter daltonii</name>
    <dbReference type="NCBI Taxonomy" id="316067"/>
    <lineage>
        <taxon>Bacteria</taxon>
        <taxon>Pseudomonadati</taxon>
        <taxon>Thermodesulfobacteriota</taxon>
        <taxon>Desulfuromonadia</taxon>
        <taxon>Geobacterales</taxon>
        <taxon>Geobacteraceae</taxon>
        <taxon>Geotalea</taxon>
    </lineage>
</organism>
<dbReference type="Pfam" id="PF25881">
    <property type="entry name" value="HH_YBHG"/>
    <property type="match status" value="1"/>
</dbReference>
<dbReference type="Gene3D" id="2.40.30.170">
    <property type="match status" value="1"/>
</dbReference>
<dbReference type="Proteomes" id="UP000007721">
    <property type="component" value="Chromosome"/>
</dbReference>
<evidence type="ECO:0000259" key="5">
    <source>
        <dbReference type="Pfam" id="PF25881"/>
    </source>
</evidence>
<feature type="domain" description="YknX-like beta-barrel" evidence="6">
    <location>
        <begin position="243"/>
        <end position="323"/>
    </location>
</feature>
<gene>
    <name evidence="7" type="primary">ybhG</name>
    <name evidence="7" type="ordered locus">Geob_1779</name>
</gene>
<dbReference type="PANTHER" id="PTHR32347">
    <property type="entry name" value="EFFLUX SYSTEM COMPONENT YKNX-RELATED"/>
    <property type="match status" value="1"/>
</dbReference>
<evidence type="ECO:0000256" key="3">
    <source>
        <dbReference type="ARBA" id="ARBA00023054"/>
    </source>
</evidence>
<keyword evidence="3 4" id="KW-0175">Coiled coil</keyword>
<dbReference type="Gene3D" id="2.40.50.100">
    <property type="match status" value="2"/>
</dbReference>
<dbReference type="SUPFAM" id="SSF111369">
    <property type="entry name" value="HlyD-like secretion proteins"/>
    <property type="match status" value="2"/>
</dbReference>
<dbReference type="STRING" id="316067.Geob_1779"/>
<feature type="domain" description="YbhG-like alpha-helical hairpin" evidence="5">
    <location>
        <begin position="85"/>
        <end position="200"/>
    </location>
</feature>
<protein>
    <submittedName>
        <fullName evidence="7">Efflux pump, RND family, membrane fusion protein</fullName>
    </submittedName>
</protein>
<name>B9M6S7_GEODF</name>
<evidence type="ECO:0000256" key="4">
    <source>
        <dbReference type="SAM" id="Coils"/>
    </source>
</evidence>
<dbReference type="KEGG" id="geo:Geob_1779"/>
<dbReference type="FunFam" id="2.40.30.170:FF:000010">
    <property type="entry name" value="Efflux RND transporter periplasmic adaptor subunit"/>
    <property type="match status" value="1"/>
</dbReference>
<evidence type="ECO:0000313" key="7">
    <source>
        <dbReference type="EMBL" id="ACM20137.1"/>
    </source>
</evidence>
<dbReference type="HOGENOM" id="CLU_018816_6_3_7"/>
<proteinExistence type="inferred from homology"/>
<dbReference type="OrthoDB" id="9778236at2"/>
<evidence type="ECO:0000259" key="6">
    <source>
        <dbReference type="Pfam" id="PF25990"/>
    </source>
</evidence>
<accession>B9M6S7</accession>
<evidence type="ECO:0000313" key="8">
    <source>
        <dbReference type="Proteomes" id="UP000007721"/>
    </source>
</evidence>
<feature type="coiled-coil region" evidence="4">
    <location>
        <begin position="82"/>
        <end position="135"/>
    </location>
</feature>
<dbReference type="InterPro" id="IPR050465">
    <property type="entry name" value="UPF0194_transport"/>
</dbReference>
<dbReference type="RefSeq" id="WP_012646866.1">
    <property type="nucleotide sequence ID" value="NC_011979.1"/>
</dbReference>
<evidence type="ECO:0000256" key="2">
    <source>
        <dbReference type="ARBA" id="ARBA00009477"/>
    </source>
</evidence>
<dbReference type="EMBL" id="CP001390">
    <property type="protein sequence ID" value="ACM20137.1"/>
    <property type="molecule type" value="Genomic_DNA"/>
</dbReference>
<comment type="subcellular location">
    <subcellularLocation>
        <location evidence="1">Cell envelope</location>
    </subcellularLocation>
</comment>
<dbReference type="Gene3D" id="1.10.287.470">
    <property type="entry name" value="Helix hairpin bin"/>
    <property type="match status" value="1"/>
</dbReference>